<proteinExistence type="predicted"/>
<accession>A0A9Q1KIR9</accession>
<feature type="domain" description="Reverse transcriptase zinc-binding" evidence="2">
    <location>
        <begin position="84"/>
        <end position="152"/>
    </location>
</feature>
<dbReference type="EMBL" id="JAKOGI010000114">
    <property type="protein sequence ID" value="KAJ8443695.1"/>
    <property type="molecule type" value="Genomic_DNA"/>
</dbReference>
<keyword evidence="4" id="KW-1185">Reference proteome</keyword>
<evidence type="ECO:0008006" key="5">
    <source>
        <dbReference type="Google" id="ProtNLM"/>
    </source>
</evidence>
<dbReference type="InterPro" id="IPR026960">
    <property type="entry name" value="RVT-Znf"/>
</dbReference>
<comment type="caution">
    <text evidence="3">The sequence shown here is derived from an EMBL/GenBank/DDBJ whole genome shotgun (WGS) entry which is preliminary data.</text>
</comment>
<gene>
    <name evidence="3" type="ORF">Cgig2_032318</name>
</gene>
<evidence type="ECO:0000313" key="4">
    <source>
        <dbReference type="Proteomes" id="UP001153076"/>
    </source>
</evidence>
<evidence type="ECO:0000259" key="2">
    <source>
        <dbReference type="Pfam" id="PF13966"/>
    </source>
</evidence>
<dbReference type="Pfam" id="PF13966">
    <property type="entry name" value="zf-RVT"/>
    <property type="match status" value="1"/>
</dbReference>
<dbReference type="PANTHER" id="PTHR47074">
    <property type="entry name" value="BNAC02G40300D PROTEIN"/>
    <property type="match status" value="1"/>
</dbReference>
<dbReference type="PANTHER" id="PTHR47074:SF21">
    <property type="entry name" value="RNASE H TYPE-1 DOMAIN-CONTAINING PROTEIN"/>
    <property type="match status" value="1"/>
</dbReference>
<dbReference type="InterPro" id="IPR044730">
    <property type="entry name" value="RNase_H-like_dom_plant"/>
</dbReference>
<reference evidence="3" key="1">
    <citation type="submission" date="2022-04" db="EMBL/GenBank/DDBJ databases">
        <title>Carnegiea gigantea Genome sequencing and assembly v2.</title>
        <authorList>
            <person name="Copetti D."/>
            <person name="Sanderson M.J."/>
            <person name="Burquez A."/>
            <person name="Wojciechowski M.F."/>
        </authorList>
    </citation>
    <scope>NUCLEOTIDE SEQUENCE</scope>
    <source>
        <strain evidence="3">SGP5-SGP5p</strain>
        <tissue evidence="3">Aerial part</tissue>
    </source>
</reference>
<dbReference type="CDD" id="cd06222">
    <property type="entry name" value="RNase_H_like"/>
    <property type="match status" value="1"/>
</dbReference>
<dbReference type="InterPro" id="IPR052929">
    <property type="entry name" value="RNase_H-like_EbsB-rel"/>
</dbReference>
<feature type="domain" description="RNase H type-1" evidence="1">
    <location>
        <begin position="207"/>
        <end position="296"/>
    </location>
</feature>
<dbReference type="GO" id="GO:0004523">
    <property type="term" value="F:RNA-DNA hybrid ribonuclease activity"/>
    <property type="evidence" value="ECO:0007669"/>
    <property type="project" value="InterPro"/>
</dbReference>
<dbReference type="AlphaFoldDB" id="A0A9Q1KIR9"/>
<dbReference type="Pfam" id="PF13456">
    <property type="entry name" value="RVT_3"/>
    <property type="match status" value="1"/>
</dbReference>
<protein>
    <recommendedName>
        <fullName evidence="5">Reverse transcriptase zinc-binding domain-containing protein</fullName>
    </recommendedName>
</protein>
<dbReference type="GO" id="GO:0003676">
    <property type="term" value="F:nucleic acid binding"/>
    <property type="evidence" value="ECO:0007669"/>
    <property type="project" value="InterPro"/>
</dbReference>
<evidence type="ECO:0000313" key="3">
    <source>
        <dbReference type="EMBL" id="KAJ8443695.1"/>
    </source>
</evidence>
<dbReference type="InterPro" id="IPR002156">
    <property type="entry name" value="RNaseH_domain"/>
</dbReference>
<organism evidence="3 4">
    <name type="scientific">Carnegiea gigantea</name>
    <dbReference type="NCBI Taxonomy" id="171969"/>
    <lineage>
        <taxon>Eukaryota</taxon>
        <taxon>Viridiplantae</taxon>
        <taxon>Streptophyta</taxon>
        <taxon>Embryophyta</taxon>
        <taxon>Tracheophyta</taxon>
        <taxon>Spermatophyta</taxon>
        <taxon>Magnoliopsida</taxon>
        <taxon>eudicotyledons</taxon>
        <taxon>Gunneridae</taxon>
        <taxon>Pentapetalae</taxon>
        <taxon>Caryophyllales</taxon>
        <taxon>Cactineae</taxon>
        <taxon>Cactaceae</taxon>
        <taxon>Cactoideae</taxon>
        <taxon>Echinocereeae</taxon>
        <taxon>Carnegiea</taxon>
    </lineage>
</organism>
<name>A0A9Q1KIR9_9CARY</name>
<evidence type="ECO:0000259" key="1">
    <source>
        <dbReference type="Pfam" id="PF13456"/>
    </source>
</evidence>
<sequence>MVDARWIPCPSSFKVITPFNPHFSLLRVGDLVAKDRGSRNVNMLNEDDRVVWHGSAKGKLRVKLAYHFIKQRSGLANPSSSSDISKKRWRQLWALSVPPRIKLFAWRCCVGAIPSTHRLGSRLPNFSMRCLVCGAMEENALHALLECPLAQEGRDKLKDDEWDVYVATIWEIWSARNKILFRRPVGDVQQEELSGRWSLPPTGIYKRVVIRDEEGDVEVASVEQGSGFLGPEIEEDRACIFAIEEAVKRGLRNVIVEGDSMTLITKLKKKVTVPTELGLLIDDILRLCSNFDFHAFFFSGGRVTADPCVVNMGTRTQAPVIRIWV</sequence>
<dbReference type="Proteomes" id="UP001153076">
    <property type="component" value="Unassembled WGS sequence"/>
</dbReference>
<dbReference type="OrthoDB" id="1938822at2759"/>